<accession>A0A1H5TH29</accession>
<dbReference type="Proteomes" id="UP000236721">
    <property type="component" value="Unassembled WGS sequence"/>
</dbReference>
<protein>
    <submittedName>
        <fullName evidence="5">Nitrogen fixation protein NifX</fullName>
    </submittedName>
</protein>
<sequence>MTAKKRKLHVEPRPDCSDLLVNVAFATSDRHKVDQHFGSAKGMLIFGIGKSEWHLLEAIEYPDVHSDTHQKLPHRIRDLKGCAAVYCVACGASAVRQLLGEDISPVKVDSGQDIHRLLSQLQAQLKARPSGWLFRSVTKHKQPKSNESAQNRLEDLMDEDW</sequence>
<feature type="domain" description="Dinitrogenase iron-molybdenum cofactor biosynthesis" evidence="4">
    <location>
        <begin position="30"/>
        <end position="122"/>
    </location>
</feature>
<name>A0A1H5TH29_9VIBR</name>
<organism evidence="5 6">
    <name type="scientific">Vibrio hangzhouensis</name>
    <dbReference type="NCBI Taxonomy" id="462991"/>
    <lineage>
        <taxon>Bacteria</taxon>
        <taxon>Pseudomonadati</taxon>
        <taxon>Pseudomonadota</taxon>
        <taxon>Gammaproteobacteria</taxon>
        <taxon>Vibrionales</taxon>
        <taxon>Vibrionaceae</taxon>
        <taxon>Vibrio</taxon>
    </lineage>
</organism>
<keyword evidence="2" id="KW-0535">Nitrogen fixation</keyword>
<evidence type="ECO:0000256" key="2">
    <source>
        <dbReference type="ARBA" id="ARBA00023231"/>
    </source>
</evidence>
<dbReference type="Pfam" id="PF02579">
    <property type="entry name" value="Nitro_FeMo-Co"/>
    <property type="match status" value="1"/>
</dbReference>
<dbReference type="RefSeq" id="WP_103878859.1">
    <property type="nucleotide sequence ID" value="NZ_FNVG01000002.1"/>
</dbReference>
<dbReference type="InterPro" id="IPR051840">
    <property type="entry name" value="NifX/NifY_domain"/>
</dbReference>
<proteinExistence type="inferred from homology"/>
<gene>
    <name evidence="5" type="ORF">SAMN04488244_102257</name>
</gene>
<evidence type="ECO:0000313" key="5">
    <source>
        <dbReference type="EMBL" id="SEF62074.1"/>
    </source>
</evidence>
<keyword evidence="6" id="KW-1185">Reference proteome</keyword>
<dbReference type="SUPFAM" id="SSF53146">
    <property type="entry name" value="Nitrogenase accessory factor-like"/>
    <property type="match status" value="1"/>
</dbReference>
<feature type="region of interest" description="Disordered" evidence="3">
    <location>
        <begin position="138"/>
        <end position="161"/>
    </location>
</feature>
<dbReference type="OrthoDB" id="9797941at2"/>
<evidence type="ECO:0000313" key="6">
    <source>
        <dbReference type="Proteomes" id="UP000236721"/>
    </source>
</evidence>
<comment type="similarity">
    <text evidence="1">Belongs to the NifX/NifY family.</text>
</comment>
<dbReference type="InterPro" id="IPR036105">
    <property type="entry name" value="DiNase_FeMo-co_biosyn_sf"/>
</dbReference>
<dbReference type="InterPro" id="IPR003731">
    <property type="entry name" value="Di-Nase_FeMo-co_biosynth"/>
</dbReference>
<evidence type="ECO:0000259" key="4">
    <source>
        <dbReference type="Pfam" id="PF02579"/>
    </source>
</evidence>
<dbReference type="InterPro" id="IPR034169">
    <property type="entry name" value="NifX-like"/>
</dbReference>
<dbReference type="PANTHER" id="PTHR33937:SF1">
    <property type="entry name" value="IRON-MOLIBDENUM COFACTOR PROCESSING PROTEIN"/>
    <property type="match status" value="1"/>
</dbReference>
<dbReference type="EMBL" id="FNVG01000002">
    <property type="protein sequence ID" value="SEF62074.1"/>
    <property type="molecule type" value="Genomic_DNA"/>
</dbReference>
<dbReference type="Gene3D" id="3.30.420.130">
    <property type="entry name" value="Dinitrogenase iron-molybdenum cofactor biosynthesis domain"/>
    <property type="match status" value="1"/>
</dbReference>
<dbReference type="CDD" id="cd00853">
    <property type="entry name" value="NifX"/>
    <property type="match status" value="1"/>
</dbReference>
<reference evidence="6" key="1">
    <citation type="submission" date="2016-10" db="EMBL/GenBank/DDBJ databases">
        <authorList>
            <person name="Varghese N."/>
            <person name="Submissions S."/>
        </authorList>
    </citation>
    <scope>NUCLEOTIDE SEQUENCE [LARGE SCALE GENOMIC DNA]</scope>
    <source>
        <strain evidence="6">CGMCC 1.7062</strain>
    </source>
</reference>
<dbReference type="AlphaFoldDB" id="A0A1H5TH29"/>
<evidence type="ECO:0000256" key="3">
    <source>
        <dbReference type="SAM" id="MobiDB-lite"/>
    </source>
</evidence>
<dbReference type="PANTHER" id="PTHR33937">
    <property type="entry name" value="IRON-MOLYBDENUM PROTEIN-RELATED-RELATED"/>
    <property type="match status" value="1"/>
</dbReference>
<evidence type="ECO:0000256" key="1">
    <source>
        <dbReference type="ARBA" id="ARBA00010285"/>
    </source>
</evidence>